<proteinExistence type="predicted"/>
<sequence length="445" mass="50538">MDATLDRIAAIRAAFPPEGLFADKDWLISPEPFVIDAKLAEQLNKLGHRLNLFNRACNELYQRSVSGKQPPWIADYLDRGKPPELVEFSRRKQFRADLPRVIRPDLVLTEEGFTIAELDTVPGGIGLTAWLNTTYASFGTHDLLGGANGMVAGFRTLVGDRADILVSKEAATYRPEMEYLAREMRSAEGGVRNDGDTFRVCEAESYIPNSEFPTPHSLYRFFEHFDLPNIPTAPAIMQAVADGRAQITPPFKPYLEEKMWFALFWLRPLREFWRRELSEQHFLELQKVIPYTWILDPQALPQHAVIPGLEIQSFEELKHFSQKQRELILKISGFHETAWGSRSVVLGSDASQHEWETALTEALTEFSAHPYILQRFHKGRLVDQRFLNASGQIETMRGRVRLCPYYFVIDGKAALRGALATVCPPDKKLLHGMKDAIMVPTAVMP</sequence>
<dbReference type="InParanoid" id="B4D6M8"/>
<evidence type="ECO:0000313" key="2">
    <source>
        <dbReference type="Proteomes" id="UP000005824"/>
    </source>
</evidence>
<protein>
    <submittedName>
        <fullName evidence="1">Uncharacterized protein</fullName>
    </submittedName>
</protein>
<name>B4D6M8_9BACT</name>
<dbReference type="SUPFAM" id="SSF56059">
    <property type="entry name" value="Glutathione synthetase ATP-binding domain-like"/>
    <property type="match status" value="1"/>
</dbReference>
<dbReference type="AlphaFoldDB" id="B4D6M8"/>
<organism evidence="1 2">
    <name type="scientific">Chthoniobacter flavus Ellin428</name>
    <dbReference type="NCBI Taxonomy" id="497964"/>
    <lineage>
        <taxon>Bacteria</taxon>
        <taxon>Pseudomonadati</taxon>
        <taxon>Verrucomicrobiota</taxon>
        <taxon>Spartobacteria</taxon>
        <taxon>Chthoniobacterales</taxon>
        <taxon>Chthoniobacteraceae</taxon>
        <taxon>Chthoniobacter</taxon>
    </lineage>
</organism>
<dbReference type="Proteomes" id="UP000005824">
    <property type="component" value="Unassembled WGS sequence"/>
</dbReference>
<dbReference type="RefSeq" id="WP_006981889.1">
    <property type="nucleotide sequence ID" value="NZ_ABVL01000016.1"/>
</dbReference>
<dbReference type="EMBL" id="ABVL01000016">
    <property type="protein sequence ID" value="EDY17829.1"/>
    <property type="molecule type" value="Genomic_DNA"/>
</dbReference>
<reference evidence="1 2" key="1">
    <citation type="journal article" date="2011" name="J. Bacteriol.">
        <title>Genome sequence of Chthoniobacter flavus Ellin428, an aerobic heterotrophic soil bacterium.</title>
        <authorList>
            <person name="Kant R."/>
            <person name="van Passel M.W."/>
            <person name="Palva A."/>
            <person name="Lucas S."/>
            <person name="Lapidus A."/>
            <person name="Glavina Del Rio T."/>
            <person name="Dalin E."/>
            <person name="Tice H."/>
            <person name="Bruce D."/>
            <person name="Goodwin L."/>
            <person name="Pitluck S."/>
            <person name="Larimer F.W."/>
            <person name="Land M.L."/>
            <person name="Hauser L."/>
            <person name="Sangwan P."/>
            <person name="de Vos W.M."/>
            <person name="Janssen P.H."/>
            <person name="Smidt H."/>
        </authorList>
    </citation>
    <scope>NUCLEOTIDE SEQUENCE [LARGE SCALE GENOMIC DNA]</scope>
    <source>
        <strain evidence="1 2">Ellin428</strain>
    </source>
</reference>
<dbReference type="eggNOG" id="ENOG502ZATZ">
    <property type="taxonomic scope" value="Bacteria"/>
</dbReference>
<keyword evidence="2" id="KW-1185">Reference proteome</keyword>
<gene>
    <name evidence="1" type="ORF">CfE428DRAFT_4568</name>
</gene>
<comment type="caution">
    <text evidence="1">The sequence shown here is derived from an EMBL/GenBank/DDBJ whole genome shotgun (WGS) entry which is preliminary data.</text>
</comment>
<dbReference type="STRING" id="497964.CfE428DRAFT_4568"/>
<evidence type="ECO:0000313" key="1">
    <source>
        <dbReference type="EMBL" id="EDY17829.1"/>
    </source>
</evidence>
<accession>B4D6M8</accession>